<evidence type="ECO:0000256" key="1">
    <source>
        <dbReference type="ARBA" id="ARBA00011900"/>
    </source>
</evidence>
<dbReference type="PANTHER" id="PTHR33841">
    <property type="entry name" value="DNA METHYLTRANSFERASE YEEA-RELATED"/>
    <property type="match status" value="1"/>
</dbReference>
<keyword evidence="3" id="KW-0808">Transferase</keyword>
<dbReference type="GO" id="GO:0003676">
    <property type="term" value="F:nucleic acid binding"/>
    <property type="evidence" value="ECO:0007669"/>
    <property type="project" value="InterPro"/>
</dbReference>
<feature type="domain" description="DUF7814" evidence="8">
    <location>
        <begin position="225"/>
        <end position="419"/>
    </location>
</feature>
<dbReference type="AlphaFoldDB" id="A0A2U4F0E2"/>
<dbReference type="STRING" id="1289135.A966_04521"/>
<dbReference type="Gene3D" id="3.40.50.150">
    <property type="entry name" value="Vaccinia Virus protein VP39"/>
    <property type="match status" value="1"/>
</dbReference>
<keyword evidence="4" id="KW-0949">S-adenosyl-L-methionine</keyword>
<dbReference type="PANTHER" id="PTHR33841:SF1">
    <property type="entry name" value="DNA METHYLTRANSFERASE A"/>
    <property type="match status" value="1"/>
</dbReference>
<feature type="domain" description="Type II methyltransferase M.TaqI-like" evidence="6">
    <location>
        <begin position="588"/>
        <end position="814"/>
    </location>
</feature>
<dbReference type="SUPFAM" id="SSF53335">
    <property type="entry name" value="S-adenosyl-L-methionine-dependent methyltransferases"/>
    <property type="match status" value="1"/>
</dbReference>
<dbReference type="Pfam" id="PF25120">
    <property type="entry name" value="DUF7814"/>
    <property type="match status" value="1"/>
</dbReference>
<reference evidence="9 10" key="1">
    <citation type="submission" date="2012-07" db="EMBL/GenBank/DDBJ databases">
        <title>Genome sequence of Brachyspira sp. 30446, isolated from a pig with mucohaemorrhagic colitis.</title>
        <authorList>
            <person name="Rubin J.E."/>
            <person name="Fernando C."/>
            <person name="Harding J.C.S."/>
            <person name="Hill J.E."/>
        </authorList>
    </citation>
    <scope>NUCLEOTIDE SEQUENCE [LARGE SCALE GENOMIC DNA]</scope>
    <source>
        <strain evidence="9 10">30446</strain>
    </source>
</reference>
<dbReference type="GO" id="GO:0006304">
    <property type="term" value="P:DNA modification"/>
    <property type="evidence" value="ECO:0007669"/>
    <property type="project" value="InterPro"/>
</dbReference>
<evidence type="ECO:0000259" key="8">
    <source>
        <dbReference type="Pfam" id="PF25120"/>
    </source>
</evidence>
<dbReference type="InterPro" id="IPR056716">
    <property type="entry name" value="DUF7814"/>
</dbReference>
<comment type="catalytic activity">
    <reaction evidence="5">
        <text>a 2'-deoxyadenosine in DNA + S-adenosyl-L-methionine = an N(6)-methyl-2'-deoxyadenosine in DNA + S-adenosyl-L-homocysteine + H(+)</text>
        <dbReference type="Rhea" id="RHEA:15197"/>
        <dbReference type="Rhea" id="RHEA-COMP:12418"/>
        <dbReference type="Rhea" id="RHEA-COMP:12419"/>
        <dbReference type="ChEBI" id="CHEBI:15378"/>
        <dbReference type="ChEBI" id="CHEBI:57856"/>
        <dbReference type="ChEBI" id="CHEBI:59789"/>
        <dbReference type="ChEBI" id="CHEBI:90615"/>
        <dbReference type="ChEBI" id="CHEBI:90616"/>
        <dbReference type="EC" id="2.1.1.72"/>
    </reaction>
</comment>
<evidence type="ECO:0000256" key="3">
    <source>
        <dbReference type="ARBA" id="ARBA00022679"/>
    </source>
</evidence>
<dbReference type="Proteomes" id="UP000011663">
    <property type="component" value="Unassembled WGS sequence"/>
</dbReference>
<dbReference type="Pfam" id="PF23653">
    <property type="entry name" value="DUF7149"/>
    <property type="match status" value="1"/>
</dbReference>
<evidence type="ECO:0000259" key="6">
    <source>
        <dbReference type="Pfam" id="PF07669"/>
    </source>
</evidence>
<dbReference type="InterPro" id="IPR055573">
    <property type="entry name" value="DUF7149"/>
</dbReference>
<dbReference type="InterPro" id="IPR029063">
    <property type="entry name" value="SAM-dependent_MTases_sf"/>
</dbReference>
<dbReference type="InterPro" id="IPR002052">
    <property type="entry name" value="DNA_methylase_N6_adenine_CS"/>
</dbReference>
<evidence type="ECO:0000256" key="4">
    <source>
        <dbReference type="ARBA" id="ARBA00022691"/>
    </source>
</evidence>
<proteinExistence type="predicted"/>
<dbReference type="EMBL" id="ALNZ01000018">
    <property type="protein sequence ID" value="EKV57622.1"/>
    <property type="molecule type" value="Genomic_DNA"/>
</dbReference>
<evidence type="ECO:0000313" key="9">
    <source>
        <dbReference type="EMBL" id="EKV57622.1"/>
    </source>
</evidence>
<accession>A0A2U4F0E2</accession>
<evidence type="ECO:0000313" key="10">
    <source>
        <dbReference type="Proteomes" id="UP000011663"/>
    </source>
</evidence>
<dbReference type="GO" id="GO:0009007">
    <property type="term" value="F:site-specific DNA-methyltransferase (adenine-specific) activity"/>
    <property type="evidence" value="ECO:0007669"/>
    <property type="project" value="UniProtKB-EC"/>
</dbReference>
<keyword evidence="2" id="KW-0489">Methyltransferase</keyword>
<gene>
    <name evidence="9" type="ORF">A966_04521</name>
</gene>
<feature type="domain" description="DUF7149" evidence="7">
    <location>
        <begin position="17"/>
        <end position="199"/>
    </location>
</feature>
<dbReference type="RefSeq" id="WP_008722838.1">
    <property type="nucleotide sequence ID" value="NZ_JH994110.1"/>
</dbReference>
<name>A0A2U4F0E2_9SPIR</name>
<evidence type="ECO:0000259" key="7">
    <source>
        <dbReference type="Pfam" id="PF23653"/>
    </source>
</evidence>
<dbReference type="GeneID" id="66487353"/>
<protein>
    <recommendedName>
        <fullName evidence="1">site-specific DNA-methyltransferase (adenine-specific)</fullName>
        <ecNumber evidence="1">2.1.1.72</ecNumber>
    </recommendedName>
</protein>
<dbReference type="InterPro" id="IPR050953">
    <property type="entry name" value="N4_N6_ade-DNA_methylase"/>
</dbReference>
<evidence type="ECO:0000256" key="5">
    <source>
        <dbReference type="ARBA" id="ARBA00047942"/>
    </source>
</evidence>
<dbReference type="EC" id="2.1.1.72" evidence="1"/>
<sequence>MKSITKNAKELLKLRNLLNYEIDNDKLDFFKRDIKWYRNEINNAKNKGETEEHCKGILNKFLVNAFGYDSNTKGKIDLVIKFDDNIKTIIETKNYNNTLEMIDDNNYNNKAFYQTILYYYKSRKNKDNKDFNIDNIIITNFEKVYLFSKYDFEKLINDNQIVNYFNENSKVKNETFYKICSGFLDNINLEVVGYKIDLFNDDEVLIYRFFNSYNICSVKLGNDINSISNTFYKEIIYMMGLEEDKEKKLRLSNVDNSLIRLTMDVIRNSSDKTNENDIFDEALKLNIIWVNRILFLKILEAQLRTFRNDKHLDILNPFKIKDYNYLYTLFFNVLAKPKNMRSSNNDYNYIPYLNSSLFEEGKDELIFSITKLNNDSKMKIMSGSILYNDRDFNSSQLTFLEYILRFLNCYVFNADAKNVDKNTIIKSSVLGLVFERLNGYKDGSHFTPPAITMYMARYSIEKIIIEKFNKYFKETHFNNIEEVKNYVRANIHIYRDNIKDILNSIKIIDPACGSGHFLVACLNELIRIKSEFRVLHDNIDINISEDELVINYIDGTHFKYNIENDNITERKQEIEKTLFEAKEHIISNQLYGVDINPNSVNICRLRLWIELLKSSYYTDIKSDERFIDLEILPNLEFKIISANSLIELDDKEVSLISLTWDKNELIKNMREYFNASYENKNGIRKEILRLIKEYSNHNAKLENYNPFDMLKSYDFFDSGLMFGVDKFDLVIMNPPYFQLTGNHQYLNYFDKKDSKVSDIYQLFMEMSFNRLIDESGIVSAVVSNKWMRAGYGERTRKFLYDRAYVYEVIDLGANWFESATVDTNIISYGKRKEDIQEKINAYKISLCDDIFKSKKDKLSGVEKECFIYPKKDNSSWIILNEDEKSILEKIHRFKALKDWGIKINFGIKTGFNEAFFIDEETKNNLIKEDAKSAELIKPLIRGRNIAKYYSIVKEYLINIHNGIKEKDIPPINIKDYPAIKRHLDKYYKQLEKRQDKGDTPYNLRNCAYLEDFEEAKIAWGNISSESRFCYLFKDFFVSAPANILTINSKDENILKYLLAVMNSKVFNYQFTNFGITLGHAYEWKKQYVEPLKIPEPDKDTENKLVNLVDDIIRLKKENKDASGLEAEVDKIVYSLYGLTDEEIKIIEGE</sequence>
<organism evidence="9 10">
    <name type="scientific">Brachyspira hampsonii 30446</name>
    <dbReference type="NCBI Taxonomy" id="1289135"/>
    <lineage>
        <taxon>Bacteria</taxon>
        <taxon>Pseudomonadati</taxon>
        <taxon>Spirochaetota</taxon>
        <taxon>Spirochaetia</taxon>
        <taxon>Brachyspirales</taxon>
        <taxon>Brachyspiraceae</taxon>
        <taxon>Brachyspira</taxon>
    </lineage>
</organism>
<dbReference type="InterPro" id="IPR011639">
    <property type="entry name" value="MethylTrfase_TaqI-like_dom"/>
</dbReference>
<dbReference type="PROSITE" id="PS00092">
    <property type="entry name" value="N6_MTASE"/>
    <property type="match status" value="1"/>
</dbReference>
<evidence type="ECO:0000256" key="2">
    <source>
        <dbReference type="ARBA" id="ARBA00022603"/>
    </source>
</evidence>
<comment type="caution">
    <text evidence="9">The sequence shown here is derived from an EMBL/GenBank/DDBJ whole genome shotgun (WGS) entry which is preliminary data.</text>
</comment>
<dbReference type="GO" id="GO:0032259">
    <property type="term" value="P:methylation"/>
    <property type="evidence" value="ECO:0007669"/>
    <property type="project" value="UniProtKB-KW"/>
</dbReference>
<dbReference type="PRINTS" id="PR00507">
    <property type="entry name" value="N12N6MTFRASE"/>
</dbReference>
<dbReference type="OrthoDB" id="32195at2"/>
<dbReference type="Pfam" id="PF07669">
    <property type="entry name" value="Eco57I"/>
    <property type="match status" value="1"/>
</dbReference>